<sequence>MNRIGPRSTPTQYGHDSNKLPLHTAVENNNEQLIRQLRNAGARANTLDEAGHSPLDVLDSKRDIDQRSRSGLRMALLQSLNPTAPLGYMKPEAIHGSPWGLEILQSQALIGGVTDQKGGSESLEGKVFFSDRTRESTGDQTTRKGFRSKPRIYAAGQGEKSSNAYSRAEQHRLTQVMLTALKAGIPLQTNAPGVRIDVANLGHMSDEECTTWLQTFLHKKHIYGNGGKKFITAPLNQHIHELQMPASVTLRSGEQSRVIQGPELMQFYRRAARVLQHSLENGKAPYLGMLNQGRIVPVVFGFEKIKNLASHSLRSGFSQKINSYSYQNEAHPLSGSAKGGKLKEIEVRDLPDLATLCLGCAAKGIALPKGVVVRIKAHKQVKAQYLAPQKVERFQNTVLHSAAQLTGARDLSKEGLERLQAVNAHLRSSDLMSYF</sequence>
<protein>
    <submittedName>
        <fullName evidence="3">Uncharacterized protein</fullName>
    </submittedName>
</protein>
<dbReference type="InterPro" id="IPR002110">
    <property type="entry name" value="Ankyrin_rpt"/>
</dbReference>
<dbReference type="Proteomes" id="UP000063229">
    <property type="component" value="Chromosome"/>
</dbReference>
<evidence type="ECO:0000313" key="3">
    <source>
        <dbReference type="EMBL" id="AMB86579.1"/>
    </source>
</evidence>
<proteinExistence type="predicted"/>
<evidence type="ECO:0000256" key="1">
    <source>
        <dbReference type="PROSITE-ProRule" id="PRU00023"/>
    </source>
</evidence>
<dbReference type="PROSITE" id="PS50297">
    <property type="entry name" value="ANK_REP_REGION"/>
    <property type="match status" value="1"/>
</dbReference>
<keyword evidence="1" id="KW-0040">ANK repeat</keyword>
<dbReference type="PROSITE" id="PS50088">
    <property type="entry name" value="ANK_REPEAT"/>
    <property type="match status" value="1"/>
</dbReference>
<dbReference type="EMBL" id="CP014135">
    <property type="protein sequence ID" value="AMB86579.1"/>
    <property type="molecule type" value="Genomic_DNA"/>
</dbReference>
<feature type="coiled-coil region" evidence="2">
    <location>
        <begin position="23"/>
        <end position="50"/>
    </location>
</feature>
<name>A0A0X1T3Y0_PSEAA</name>
<dbReference type="RefSeq" id="WP_017132517.1">
    <property type="nucleotide sequence ID" value="NZ_CP014135.1"/>
</dbReference>
<dbReference type="SUPFAM" id="SSF48403">
    <property type="entry name" value="Ankyrin repeat"/>
    <property type="match status" value="1"/>
</dbReference>
<organism evidence="3 4">
    <name type="scientific">Pseudomonas agarici</name>
    <dbReference type="NCBI Taxonomy" id="46677"/>
    <lineage>
        <taxon>Bacteria</taxon>
        <taxon>Pseudomonadati</taxon>
        <taxon>Pseudomonadota</taxon>
        <taxon>Gammaproteobacteria</taxon>
        <taxon>Pseudomonadales</taxon>
        <taxon>Pseudomonadaceae</taxon>
        <taxon>Pseudomonas</taxon>
    </lineage>
</organism>
<keyword evidence="2" id="KW-0175">Coiled coil</keyword>
<dbReference type="Gene3D" id="1.25.40.20">
    <property type="entry name" value="Ankyrin repeat-containing domain"/>
    <property type="match status" value="1"/>
</dbReference>
<accession>A0A0X1T3Y0</accession>
<feature type="repeat" description="ANK" evidence="1">
    <location>
        <begin position="17"/>
        <end position="49"/>
    </location>
</feature>
<keyword evidence="4" id="KW-1185">Reference proteome</keyword>
<evidence type="ECO:0000313" key="4">
    <source>
        <dbReference type="Proteomes" id="UP000063229"/>
    </source>
</evidence>
<dbReference type="InterPro" id="IPR036770">
    <property type="entry name" value="Ankyrin_rpt-contain_sf"/>
</dbReference>
<reference evidence="3 4" key="1">
    <citation type="submission" date="2016-01" db="EMBL/GenBank/DDBJ databases">
        <authorList>
            <person name="McClelland M."/>
            <person name="Jain A."/>
            <person name="Saraogi P."/>
            <person name="Mendelson R."/>
            <person name="Westerman R."/>
            <person name="SanMiguel P."/>
            <person name="Csonka L."/>
        </authorList>
    </citation>
    <scope>NUCLEOTIDE SEQUENCE [LARGE SCALE GENOMIC DNA]</scope>
    <source>
        <strain evidence="3 4">NCPPB 2472</strain>
    </source>
</reference>
<gene>
    <name evidence="3" type="ORF">AWM79_15215</name>
</gene>
<evidence type="ECO:0000256" key="2">
    <source>
        <dbReference type="SAM" id="Coils"/>
    </source>
</evidence>
<dbReference type="KEGG" id="pagb:AWM79_15215"/>
<dbReference type="AlphaFoldDB" id="A0A0X1T3Y0"/>